<protein>
    <recommendedName>
        <fullName evidence="4">C3H1-type domain-containing protein</fullName>
    </recommendedName>
</protein>
<evidence type="ECO:0000256" key="1">
    <source>
        <dbReference type="SAM" id="MobiDB-lite"/>
    </source>
</evidence>
<feature type="region of interest" description="Disordered" evidence="1">
    <location>
        <begin position="22"/>
        <end position="70"/>
    </location>
</feature>
<feature type="signal peptide" evidence="2">
    <location>
        <begin position="1"/>
        <end position="20"/>
    </location>
</feature>
<evidence type="ECO:0000313" key="3">
    <source>
        <dbReference type="EMBL" id="JAC72229.1"/>
    </source>
</evidence>
<accession>A0A061RN99</accession>
<organism evidence="3">
    <name type="scientific">Tetraselmis sp. GSL018</name>
    <dbReference type="NCBI Taxonomy" id="582737"/>
    <lineage>
        <taxon>Eukaryota</taxon>
        <taxon>Viridiplantae</taxon>
        <taxon>Chlorophyta</taxon>
        <taxon>core chlorophytes</taxon>
        <taxon>Chlorodendrophyceae</taxon>
        <taxon>Chlorodendrales</taxon>
        <taxon>Chlorodendraceae</taxon>
        <taxon>Tetraselmis</taxon>
    </lineage>
</organism>
<dbReference type="EMBL" id="GBEZ01013792">
    <property type="protein sequence ID" value="JAC72229.1"/>
    <property type="molecule type" value="Transcribed_RNA"/>
</dbReference>
<reference evidence="3" key="1">
    <citation type="submission" date="2014-05" db="EMBL/GenBank/DDBJ databases">
        <title>The transcriptome of the halophilic microalga Tetraselmis sp. GSL018 isolated from the Great Salt Lake, Utah.</title>
        <authorList>
            <person name="Jinkerson R.E."/>
            <person name="D'Adamo S."/>
            <person name="Posewitz M.C."/>
        </authorList>
    </citation>
    <scope>NUCLEOTIDE SEQUENCE</scope>
    <source>
        <strain evidence="3">GSL018</strain>
    </source>
</reference>
<proteinExistence type="predicted"/>
<dbReference type="AlphaFoldDB" id="A0A061RN99"/>
<gene>
    <name evidence="3" type="ORF">TSPGSL018_216</name>
</gene>
<evidence type="ECO:0008006" key="4">
    <source>
        <dbReference type="Google" id="ProtNLM"/>
    </source>
</evidence>
<sequence length="178" mass="19046">LGAKMFNLLVVLLALRTSLGDSPLPVSSRRRHRNLPSLQNRDDSSGNPRVQSGKVVGKPESGTSSSSFHGAVQLPSVDGKCSREYDCSQGCIAVVGNGNGISRGQAAMATQCELIYRANYMNSAGKCFSRGTVCFHHATPDAFAAIKRLEPPSPSYRSGFTSSARRPFGKTEILQNVI</sequence>
<name>A0A061RN99_9CHLO</name>
<evidence type="ECO:0000256" key="2">
    <source>
        <dbReference type="SAM" id="SignalP"/>
    </source>
</evidence>
<feature type="chain" id="PRO_5001605713" description="C3H1-type domain-containing protein" evidence="2">
    <location>
        <begin position="21"/>
        <end position="178"/>
    </location>
</feature>
<keyword evidence="2" id="KW-0732">Signal</keyword>
<feature type="non-terminal residue" evidence="3">
    <location>
        <position position="1"/>
    </location>
</feature>